<proteinExistence type="predicted"/>
<comment type="caution">
    <text evidence="1">The sequence shown here is derived from an EMBL/GenBank/DDBJ whole genome shotgun (WGS) entry which is preliminary data.</text>
</comment>
<dbReference type="Gene3D" id="4.10.220.110">
    <property type="match status" value="1"/>
</dbReference>
<dbReference type="NCBIfam" id="TIGR01646">
    <property type="entry name" value="vgr_GE"/>
    <property type="match status" value="1"/>
</dbReference>
<name>A0ABU8XA41_9BURK</name>
<dbReference type="InterPro" id="IPR017847">
    <property type="entry name" value="T6SS_RhsGE_Vgr_subset"/>
</dbReference>
<sequence length="427" mass="48740">MATSARTLRALIQDRQHARLLRLSFPQGGEPANAELVVNRLHAREGLSRDFEFTVELLSDNADLPLKDLQGRMLCISLVRPDGSLRHFTGIVFAFRFVRTDGNLAFYEAELGPWLRYLRLRTNNRLFHRKTLQEQTRLIFTDYGVLPQWKWVVRGEDAPITMATQGGGTGESDHNYLHRRWEAAGYSYRWEHDHEGHTLVLSDDSTLFPPIDGLSPEIRYQSEGGAEEEDAIHQWSPVRDLVSARTAVTAFDFKNPRPQHQATHSGNQQGDVLPLEVHEYGGHRHFKTSDQGQALATRRMEEIEAVAKHFDAQGNNRFTLPGRWFRLTDHFGRIEGKSADSEFLILALEHTASNNYLQAEGELAEYKSTFSCSRRFIPWRPGRGLHSHEQRVMAPQTATVVGAAPEGALHTDEYGRIRVQFHWDREG</sequence>
<dbReference type="InterPro" id="IPR006533">
    <property type="entry name" value="T6SS_Vgr_RhsGE"/>
</dbReference>
<dbReference type="EMBL" id="JBBKZS010000006">
    <property type="protein sequence ID" value="MEJ8855980.1"/>
    <property type="molecule type" value="Genomic_DNA"/>
</dbReference>
<protein>
    <submittedName>
        <fullName evidence="1">Type VI secretion system Vgr family protein</fullName>
    </submittedName>
</protein>
<dbReference type="SUPFAM" id="SSF69279">
    <property type="entry name" value="Phage tail proteins"/>
    <property type="match status" value="2"/>
</dbReference>
<dbReference type="Pfam" id="PF05954">
    <property type="entry name" value="Phage_GPD"/>
    <property type="match status" value="1"/>
</dbReference>
<dbReference type="RefSeq" id="WP_340336064.1">
    <property type="nucleotide sequence ID" value="NZ_JBBKZS010000006.1"/>
</dbReference>
<dbReference type="Proteomes" id="UP001367030">
    <property type="component" value="Unassembled WGS sequence"/>
</dbReference>
<keyword evidence="2" id="KW-1185">Reference proteome</keyword>
<dbReference type="SUPFAM" id="SSF69255">
    <property type="entry name" value="gp5 N-terminal domain-like"/>
    <property type="match status" value="1"/>
</dbReference>
<reference evidence="1 2" key="1">
    <citation type="submission" date="2024-03" db="EMBL/GenBank/DDBJ databases">
        <title>Novel species of the genus Variovorax.</title>
        <authorList>
            <person name="Liu Q."/>
            <person name="Xin Y.-H."/>
        </authorList>
    </citation>
    <scope>NUCLEOTIDE SEQUENCE [LARGE SCALE GENOMIC DNA]</scope>
    <source>
        <strain evidence="1 2">KACC 18901</strain>
    </source>
</reference>
<gene>
    <name evidence="1" type="ORF">WKW79_15480</name>
</gene>
<evidence type="ECO:0000313" key="1">
    <source>
        <dbReference type="EMBL" id="MEJ8855980.1"/>
    </source>
</evidence>
<evidence type="ECO:0000313" key="2">
    <source>
        <dbReference type="Proteomes" id="UP001367030"/>
    </source>
</evidence>
<dbReference type="Gene3D" id="2.30.110.50">
    <property type="match status" value="1"/>
</dbReference>
<feature type="non-terminal residue" evidence="1">
    <location>
        <position position="427"/>
    </location>
</feature>
<dbReference type="Gene3D" id="3.55.50.10">
    <property type="entry name" value="Baseplate protein-like domains"/>
    <property type="match status" value="1"/>
</dbReference>
<dbReference type="NCBIfam" id="TIGR03361">
    <property type="entry name" value="VI_Rhs_Vgr"/>
    <property type="match status" value="1"/>
</dbReference>
<dbReference type="Gene3D" id="2.40.50.230">
    <property type="entry name" value="Gp5 N-terminal domain"/>
    <property type="match status" value="1"/>
</dbReference>
<organism evidence="1 2">
    <name type="scientific">Variovorax robiniae</name>
    <dbReference type="NCBI Taxonomy" id="1836199"/>
    <lineage>
        <taxon>Bacteria</taxon>
        <taxon>Pseudomonadati</taxon>
        <taxon>Pseudomonadota</taxon>
        <taxon>Betaproteobacteria</taxon>
        <taxon>Burkholderiales</taxon>
        <taxon>Comamonadaceae</taxon>
        <taxon>Variovorax</taxon>
    </lineage>
</organism>
<dbReference type="InterPro" id="IPR037026">
    <property type="entry name" value="Vgr_OB-fold_dom_sf"/>
</dbReference>
<accession>A0ABU8XA41</accession>